<gene>
    <name evidence="1" type="ORF">NY40_0968</name>
</gene>
<protein>
    <submittedName>
        <fullName evidence="1">Cysteine-rich protein H</fullName>
    </submittedName>
</protein>
<dbReference type="Proteomes" id="UP000031662">
    <property type="component" value="Chromosome"/>
</dbReference>
<evidence type="ECO:0000313" key="1">
    <source>
        <dbReference type="EMBL" id="BAO97977.1"/>
    </source>
</evidence>
<proteinExistence type="predicted"/>
<reference evidence="1 2" key="1">
    <citation type="submission" date="2013-11" db="EMBL/GenBank/DDBJ databases">
        <title>Estimation of Helicobacter pylori bacteriophage ecology using H. pylori isolates.</title>
        <authorList>
            <person name="Uchiyama J."/>
            <person name="Takemura-Uchiyama I."/>
            <person name="Ujihara T."/>
            <person name="Matsuzaki S."/>
        </authorList>
    </citation>
    <scope>NUCLEOTIDE SEQUENCE [LARGE SCALE GENOMIC DNA]</scope>
    <source>
        <strain evidence="1 2">NY40</strain>
    </source>
</reference>
<sequence>MAEPNPEELFDQGKEILDFAVSGGGGAFRVDSLEAKKYYIQAKEYFEKACNLNYAKGCVSLGGLYEIW</sequence>
<organism evidence="1 2">
    <name type="scientific">Helicobacter pylori NY40</name>
    <dbReference type="NCBI Taxonomy" id="1426844"/>
    <lineage>
        <taxon>Bacteria</taxon>
        <taxon>Pseudomonadati</taxon>
        <taxon>Campylobacterota</taxon>
        <taxon>Epsilonproteobacteria</taxon>
        <taxon>Campylobacterales</taxon>
        <taxon>Helicobacteraceae</taxon>
        <taxon>Helicobacter</taxon>
    </lineage>
</organism>
<dbReference type="EMBL" id="AP014523">
    <property type="protein sequence ID" value="BAO97977.1"/>
    <property type="molecule type" value="Genomic_DNA"/>
</dbReference>
<dbReference type="InterPro" id="IPR011990">
    <property type="entry name" value="TPR-like_helical_dom_sf"/>
</dbReference>
<dbReference type="HOGENOM" id="CLU_2788175_0_0_7"/>
<dbReference type="Gene3D" id="1.25.40.10">
    <property type="entry name" value="Tetratricopeptide repeat domain"/>
    <property type="match status" value="1"/>
</dbReference>
<evidence type="ECO:0000313" key="2">
    <source>
        <dbReference type="Proteomes" id="UP000031662"/>
    </source>
</evidence>
<dbReference type="SUPFAM" id="SSF81901">
    <property type="entry name" value="HCP-like"/>
    <property type="match status" value="1"/>
</dbReference>
<accession>A0A060Q1A5</accession>
<name>A0A060Q1A5_HELPX</name>
<dbReference type="AlphaFoldDB" id="A0A060Q1A5"/>